<feature type="compositionally biased region" description="Polar residues" evidence="1">
    <location>
        <begin position="369"/>
        <end position="394"/>
    </location>
</feature>
<dbReference type="CDD" id="cd02325">
    <property type="entry name" value="R3H"/>
    <property type="match status" value="1"/>
</dbReference>
<dbReference type="AlphaFoldDB" id="A0A8K0JMP4"/>
<proteinExistence type="predicted"/>
<sequence>MTTYATGPLPTETSRLYIPSILVNPKSKEQATRDSYLLQQREHALAQARKRQDDKVGKVGKRRERRRENAMLAHNPHAALPSRIDLMPPAPRYTSTFTHPSSRSPAAAAIRTASVPSPAAPVSEPVSTEAGKYTLSLKGVRSMLRKRGRRAEVVVKIVEKELRGWSGCELGDDEIAATLQGIQIQDIDGFGQPRIIDPTLVNVKTSQTASGSQVPLAETVSQAQQQELLAGSSTSTARRLPRPFSLHPASSPHSLSSLLTSLYTSSMSGPYDMNAQRQAIIEVVRAPGHLVWAIADGWERLIVHLLVRYYGLISFSQTLPPTPTNHDDPGAAYNWSPLYRITHILQPAALSTPALSTRLQLLTPDNSELDTDFTTGSEAGFATTSDSETASSGLADSDTETECGSSGGQARSAARRAAFLSEADRLDAQSDLDSEAEGDTTLVPAEVAHAPPSTLRRKRRSESKLIGEQRSRDDDGEASDEEGYAESTSSLLDSMILAANETSSSRTSDSAAPFTSEFDIPLHINLFPERRAKLDNDHVSQRRGKTPFFEYLYG</sequence>
<evidence type="ECO:0000313" key="2">
    <source>
        <dbReference type="EMBL" id="KAG7562154.1"/>
    </source>
</evidence>
<name>A0A8K0JMP4_9TREE</name>
<dbReference type="Proteomes" id="UP000812966">
    <property type="component" value="Unassembled WGS sequence"/>
</dbReference>
<feature type="compositionally biased region" description="Low complexity" evidence="1">
    <location>
        <begin position="408"/>
        <end position="418"/>
    </location>
</feature>
<keyword evidence="3" id="KW-1185">Reference proteome</keyword>
<evidence type="ECO:0008006" key="4">
    <source>
        <dbReference type="Google" id="ProtNLM"/>
    </source>
</evidence>
<feature type="compositionally biased region" description="Acidic residues" evidence="1">
    <location>
        <begin position="474"/>
        <end position="484"/>
    </location>
</feature>
<organism evidence="2 3">
    <name type="scientific">Filobasidium floriforme</name>
    <dbReference type="NCBI Taxonomy" id="5210"/>
    <lineage>
        <taxon>Eukaryota</taxon>
        <taxon>Fungi</taxon>
        <taxon>Dikarya</taxon>
        <taxon>Basidiomycota</taxon>
        <taxon>Agaricomycotina</taxon>
        <taxon>Tremellomycetes</taxon>
        <taxon>Filobasidiales</taxon>
        <taxon>Filobasidiaceae</taxon>
        <taxon>Filobasidium</taxon>
    </lineage>
</organism>
<dbReference type="EMBL" id="JABELV010000038">
    <property type="protein sequence ID" value="KAG7562154.1"/>
    <property type="molecule type" value="Genomic_DNA"/>
</dbReference>
<evidence type="ECO:0000256" key="1">
    <source>
        <dbReference type="SAM" id="MobiDB-lite"/>
    </source>
</evidence>
<reference evidence="2" key="1">
    <citation type="submission" date="2020-04" db="EMBL/GenBank/DDBJ databases">
        <title>Analysis of mating type loci in Filobasidium floriforme.</title>
        <authorList>
            <person name="Nowrousian M."/>
        </authorList>
    </citation>
    <scope>NUCLEOTIDE SEQUENCE</scope>
    <source>
        <strain evidence="2">CBS 6242</strain>
    </source>
</reference>
<comment type="caution">
    <text evidence="2">The sequence shown here is derived from an EMBL/GenBank/DDBJ whole genome shotgun (WGS) entry which is preliminary data.</text>
</comment>
<dbReference type="OrthoDB" id="10256743at2759"/>
<evidence type="ECO:0000313" key="3">
    <source>
        <dbReference type="Proteomes" id="UP000812966"/>
    </source>
</evidence>
<protein>
    <recommendedName>
        <fullName evidence="4">R3H-associated N-terminal domain-containing protein</fullName>
    </recommendedName>
</protein>
<accession>A0A8K0JMP4</accession>
<feature type="region of interest" description="Disordered" evidence="1">
    <location>
        <begin position="369"/>
        <end position="489"/>
    </location>
</feature>
<feature type="region of interest" description="Disordered" evidence="1">
    <location>
        <begin position="43"/>
        <end position="66"/>
    </location>
</feature>
<feature type="compositionally biased region" description="Basic and acidic residues" evidence="1">
    <location>
        <begin position="462"/>
        <end position="473"/>
    </location>
</feature>
<gene>
    <name evidence="2" type="ORF">FFLO_02436</name>
</gene>
<feature type="compositionally biased region" description="Basic and acidic residues" evidence="1">
    <location>
        <begin position="43"/>
        <end position="57"/>
    </location>
</feature>